<evidence type="ECO:0000313" key="2">
    <source>
        <dbReference type="Proteomes" id="UP000266745"/>
    </source>
</evidence>
<accession>A0A3G1B265</accession>
<protein>
    <submittedName>
        <fullName evidence="1">Uncharacterized protein</fullName>
    </submittedName>
</protein>
<proteinExistence type="predicted"/>
<gene>
    <name evidence="1" type="ORF">SU86_007410</name>
</gene>
<name>A0A3G1B265_9ARCH</name>
<organism evidence="1 2">
    <name type="scientific">Candidatus Nitrosotenuis cloacae</name>
    <dbReference type="NCBI Taxonomy" id="1603555"/>
    <lineage>
        <taxon>Archaea</taxon>
        <taxon>Nitrososphaerota</taxon>
        <taxon>Candidatus Nitrosotenuis</taxon>
    </lineage>
</organism>
<sequence length="98" mass="11475">MVDLLIQVFERYTLQDVLGEIPQADEKLRQNLEFTMSSLIKNLDNKSSPEMQKILSQHLRAKQEITKFSGAMALDQSKLELFHEFLTKYICEIESRLK</sequence>
<dbReference type="AlphaFoldDB" id="A0A3G1B265"/>
<dbReference type="KEGG" id="tah:SU86_007410"/>
<dbReference type="RefSeq" id="WP_048186909.1">
    <property type="nucleotide sequence ID" value="NZ_CP011097.1"/>
</dbReference>
<dbReference type="Proteomes" id="UP000266745">
    <property type="component" value="Chromosome"/>
</dbReference>
<evidence type="ECO:0000313" key="1">
    <source>
        <dbReference type="EMBL" id="AJZ76219.1"/>
    </source>
</evidence>
<dbReference type="EMBL" id="CP011097">
    <property type="protein sequence ID" value="AJZ76219.1"/>
    <property type="molecule type" value="Genomic_DNA"/>
</dbReference>
<keyword evidence="2" id="KW-1185">Reference proteome</keyword>
<reference evidence="1 2" key="1">
    <citation type="journal article" date="2016" name="Sci. Rep.">
        <title>A novel ammonia-oxidizing archaeon from wastewater treatment plant: Its enrichment, physiological and genomic characteristics.</title>
        <authorList>
            <person name="Li Y."/>
            <person name="Ding K."/>
            <person name="Wen X."/>
            <person name="Zhang B."/>
            <person name="Shen B."/>
            <person name="Yang Y."/>
        </authorList>
    </citation>
    <scope>NUCLEOTIDE SEQUENCE [LARGE SCALE GENOMIC DNA]</scope>
    <source>
        <strain evidence="1 2">SAT1</strain>
    </source>
</reference>
<dbReference type="OrthoDB" id="2269at2157"/>
<dbReference type="GeneID" id="24874383"/>